<name>A0A1X7BXB5_9RHOB</name>
<evidence type="ECO:0000313" key="2">
    <source>
        <dbReference type="Proteomes" id="UP000193224"/>
    </source>
</evidence>
<gene>
    <name evidence="1" type="ORF">ROA7745_03761</name>
</gene>
<dbReference type="AlphaFoldDB" id="A0A1X7BXB5"/>
<proteinExistence type="predicted"/>
<keyword evidence="2" id="KW-1185">Reference proteome</keyword>
<organism evidence="1 2">
    <name type="scientific">Roseovarius aestuarii</name>
    <dbReference type="NCBI Taxonomy" id="475083"/>
    <lineage>
        <taxon>Bacteria</taxon>
        <taxon>Pseudomonadati</taxon>
        <taxon>Pseudomonadota</taxon>
        <taxon>Alphaproteobacteria</taxon>
        <taxon>Rhodobacterales</taxon>
        <taxon>Roseobacteraceae</taxon>
        <taxon>Roseovarius</taxon>
    </lineage>
</organism>
<evidence type="ECO:0000313" key="1">
    <source>
        <dbReference type="EMBL" id="SMC13899.1"/>
    </source>
</evidence>
<accession>A0A1X7BXB5</accession>
<reference evidence="1 2" key="1">
    <citation type="submission" date="2017-03" db="EMBL/GenBank/DDBJ databases">
        <authorList>
            <person name="Afonso C.L."/>
            <person name="Miller P.J."/>
            <person name="Scott M.A."/>
            <person name="Spackman E."/>
            <person name="Goraichik I."/>
            <person name="Dimitrov K.M."/>
            <person name="Suarez D.L."/>
            <person name="Swayne D.E."/>
        </authorList>
    </citation>
    <scope>NUCLEOTIDE SEQUENCE [LARGE SCALE GENOMIC DNA]</scope>
    <source>
        <strain evidence="1 2">CECT 7745</strain>
    </source>
</reference>
<sequence length="193" mass="20673">MACNPCEQRPGARHRYPARLTDAEIRAFNMLVSGFIDELANLLDGELGDALQRVANGAAPIAGVVFALIRALLTTPELRARFKGLVFQLVTVFVTGLPGTDDDLFTSFVLSGGFFNDGIGNQRTGFMRVFGGFEGQSTPASADVANNLPSGEVFDTIGSFEVREIPVNSSRGRYTSTQFVAIRDTLAPPVGVL</sequence>
<dbReference type="RefSeq" id="WP_176237748.1">
    <property type="nucleotide sequence ID" value="NZ_FWXB01000018.1"/>
</dbReference>
<protein>
    <submittedName>
        <fullName evidence="1">Uncharacterized protein</fullName>
    </submittedName>
</protein>
<dbReference type="EMBL" id="FWXB01000018">
    <property type="protein sequence ID" value="SMC13899.1"/>
    <property type="molecule type" value="Genomic_DNA"/>
</dbReference>
<dbReference type="Proteomes" id="UP000193224">
    <property type="component" value="Unassembled WGS sequence"/>
</dbReference>